<dbReference type="Proteomes" id="UP000515832">
    <property type="component" value="Segment"/>
</dbReference>
<organism evidence="1 2">
    <name type="scientific">Rhizobium phage P9VFCI</name>
    <dbReference type="NCBI Taxonomy" id="2763531"/>
    <lineage>
        <taxon>Viruses</taxon>
        <taxon>Duplodnaviria</taxon>
        <taxon>Heunggongvirae</taxon>
        <taxon>Uroviricota</taxon>
        <taxon>Caudoviricetes</taxon>
        <taxon>Pootjesviridae</taxon>
        <taxon>Innesvirus</taxon>
        <taxon>Innesvirus P9VFCI</taxon>
    </lineage>
</organism>
<proteinExistence type="predicted"/>
<dbReference type="EMBL" id="MT778839">
    <property type="protein sequence ID" value="QNH71894.1"/>
    <property type="molecule type" value="Genomic_DNA"/>
</dbReference>
<name>A0A7G7WXF0_9CAUD</name>
<evidence type="ECO:0000313" key="1">
    <source>
        <dbReference type="EMBL" id="QNH71894.1"/>
    </source>
</evidence>
<reference evidence="1 2" key="1">
    <citation type="submission" date="2020-07" db="EMBL/GenBank/DDBJ databases">
        <title>Complete genome sequence of Rhizobium leguminosarum bacteriophage vB_RlegM_P9VFCI.</title>
        <authorList>
            <person name="Gunathilake D."/>
            <person name="Bhat S."/>
            <person name="Yost C.K."/>
            <person name="Hynes M.F."/>
        </authorList>
    </citation>
    <scope>NUCLEOTIDE SEQUENCE [LARGE SCALE GENOMIC DNA]</scope>
</reference>
<keyword evidence="2" id="KW-1185">Reference proteome</keyword>
<accession>A0A7G7WXF0</accession>
<evidence type="ECO:0000313" key="2">
    <source>
        <dbReference type="Proteomes" id="UP000515832"/>
    </source>
</evidence>
<protein>
    <submittedName>
        <fullName evidence="1">Uncharacterized protein</fullName>
    </submittedName>
</protein>
<sequence length="134" mass="15399">MFDKTVMNLGYRGPSYSHVQVDVKNAPTHESVKLLREMEQTSKSEVINSMRLDNNRMRAVFHRVNDMMSGDAVVRTIFELNGVRHEVTSVTNMHMASPQDRLKQLVEDVSRKVAEEILQEAFKEAGNNFDAIFR</sequence>
<gene>
    <name evidence="1" type="ORF">P9VFCI_025</name>
</gene>